<feature type="region of interest" description="Disordered" evidence="1">
    <location>
        <begin position="1"/>
        <end position="67"/>
    </location>
</feature>
<name>A0A381WKD0_9ZZZZ</name>
<evidence type="ECO:0000313" key="2">
    <source>
        <dbReference type="EMBL" id="SVA52407.1"/>
    </source>
</evidence>
<reference evidence="2" key="1">
    <citation type="submission" date="2018-05" db="EMBL/GenBank/DDBJ databases">
        <authorList>
            <person name="Lanie J.A."/>
            <person name="Ng W.-L."/>
            <person name="Kazmierczak K.M."/>
            <person name="Andrzejewski T.M."/>
            <person name="Davidsen T.M."/>
            <person name="Wayne K.J."/>
            <person name="Tettelin H."/>
            <person name="Glass J.I."/>
            <person name="Rusch D."/>
            <person name="Podicherti R."/>
            <person name="Tsui H.-C.T."/>
            <person name="Winkler M.E."/>
        </authorList>
    </citation>
    <scope>NUCLEOTIDE SEQUENCE</scope>
</reference>
<dbReference type="EMBL" id="UINC01011943">
    <property type="protein sequence ID" value="SVA52407.1"/>
    <property type="molecule type" value="Genomic_DNA"/>
</dbReference>
<protein>
    <submittedName>
        <fullName evidence="2">Uncharacterized protein</fullName>
    </submittedName>
</protein>
<gene>
    <name evidence="2" type="ORF">METZ01_LOCUS105261</name>
</gene>
<dbReference type="AlphaFoldDB" id="A0A381WKD0"/>
<feature type="compositionally biased region" description="Basic and acidic residues" evidence="1">
    <location>
        <begin position="1"/>
        <end position="12"/>
    </location>
</feature>
<feature type="compositionally biased region" description="Polar residues" evidence="1">
    <location>
        <begin position="25"/>
        <end position="38"/>
    </location>
</feature>
<accession>A0A381WKD0</accession>
<evidence type="ECO:0000256" key="1">
    <source>
        <dbReference type="SAM" id="MobiDB-lite"/>
    </source>
</evidence>
<proteinExistence type="predicted"/>
<sequence>MNKQDKEIKAEEMETISGGPHYTDFSGSKFSSRNSLGLHNNGAFRGSAPTDPNGVVLRLGPVATFED</sequence>
<organism evidence="2">
    <name type="scientific">marine metagenome</name>
    <dbReference type="NCBI Taxonomy" id="408172"/>
    <lineage>
        <taxon>unclassified sequences</taxon>
        <taxon>metagenomes</taxon>
        <taxon>ecological metagenomes</taxon>
    </lineage>
</organism>